<dbReference type="Gene3D" id="3.40.50.150">
    <property type="entry name" value="Vaccinia Virus protein VP39"/>
    <property type="match status" value="1"/>
</dbReference>
<feature type="compositionally biased region" description="Basic and acidic residues" evidence="8">
    <location>
        <begin position="183"/>
        <end position="195"/>
    </location>
</feature>
<dbReference type="InterPro" id="IPR018117">
    <property type="entry name" value="C5_DNA_meth_AS"/>
</dbReference>
<dbReference type="GO" id="GO:0032259">
    <property type="term" value="P:methylation"/>
    <property type="evidence" value="ECO:0007669"/>
    <property type="project" value="UniProtKB-KW"/>
</dbReference>
<dbReference type="InterPro" id="IPR029063">
    <property type="entry name" value="SAM-dependent_MTases_sf"/>
</dbReference>
<feature type="active site" evidence="5">
    <location>
        <position position="75"/>
    </location>
</feature>
<dbReference type="InterPro" id="IPR050390">
    <property type="entry name" value="C5-Methyltransferase"/>
</dbReference>
<evidence type="ECO:0000256" key="2">
    <source>
        <dbReference type="ARBA" id="ARBA00022679"/>
    </source>
</evidence>
<dbReference type="NCBIfam" id="TIGR00675">
    <property type="entry name" value="dcm"/>
    <property type="match status" value="1"/>
</dbReference>
<evidence type="ECO:0000256" key="4">
    <source>
        <dbReference type="ARBA" id="ARBA00022747"/>
    </source>
</evidence>
<dbReference type="PRINTS" id="PR00105">
    <property type="entry name" value="C5METTRFRASE"/>
</dbReference>
<dbReference type="PANTHER" id="PTHR10629">
    <property type="entry name" value="CYTOSINE-SPECIFIC METHYLTRANSFERASE"/>
    <property type="match status" value="1"/>
</dbReference>
<accession>A0A3N0AH49</accession>
<keyword evidence="2 5" id="KW-0808">Transferase</keyword>
<name>A0A3N0AH49_9ACTN</name>
<dbReference type="PANTHER" id="PTHR10629:SF52">
    <property type="entry name" value="DNA (CYTOSINE-5)-METHYLTRANSFERASE 1"/>
    <property type="match status" value="1"/>
</dbReference>
<dbReference type="PROSITE" id="PS51679">
    <property type="entry name" value="SAM_MT_C5"/>
    <property type="match status" value="1"/>
</dbReference>
<gene>
    <name evidence="9" type="ORF">DMP07_04425</name>
</gene>
<keyword evidence="1 5" id="KW-0489">Methyltransferase</keyword>
<dbReference type="GO" id="GO:0003886">
    <property type="term" value="F:DNA (cytosine-5-)-methyltransferase activity"/>
    <property type="evidence" value="ECO:0007669"/>
    <property type="project" value="UniProtKB-EC"/>
</dbReference>
<dbReference type="RefSeq" id="WP_123197928.1">
    <property type="nucleotide sequence ID" value="NZ_QICB01000002.1"/>
</dbReference>
<dbReference type="EMBL" id="QICB01000002">
    <property type="protein sequence ID" value="RNL20829.1"/>
    <property type="molecule type" value="Genomic_DNA"/>
</dbReference>
<evidence type="ECO:0000256" key="7">
    <source>
        <dbReference type="RuleBase" id="RU000417"/>
    </source>
</evidence>
<evidence type="ECO:0000256" key="6">
    <source>
        <dbReference type="RuleBase" id="RU000416"/>
    </source>
</evidence>
<keyword evidence="10" id="KW-1185">Reference proteome</keyword>
<evidence type="ECO:0000313" key="9">
    <source>
        <dbReference type="EMBL" id="RNL20829.1"/>
    </source>
</evidence>
<protein>
    <recommendedName>
        <fullName evidence="7">Cytosine-specific methyltransferase</fullName>
        <ecNumber evidence="7">2.1.1.37</ecNumber>
    </recommendedName>
</protein>
<comment type="similarity">
    <text evidence="5 6">Belongs to the class I-like SAM-binding methyltransferase superfamily. C5-methyltransferase family.</text>
</comment>
<feature type="region of interest" description="Disordered" evidence="8">
    <location>
        <begin position="183"/>
        <end position="208"/>
    </location>
</feature>
<dbReference type="SUPFAM" id="SSF53335">
    <property type="entry name" value="S-adenosyl-L-methionine-dependent methyltransferases"/>
    <property type="match status" value="1"/>
</dbReference>
<reference evidence="10" key="1">
    <citation type="submission" date="2018-05" db="EMBL/GenBank/DDBJ databases">
        <title>Genome Sequencing of selected type strains of the family Eggerthellaceae.</title>
        <authorList>
            <person name="Danylec N."/>
            <person name="Stoll D.A."/>
            <person name="Doetsch A."/>
            <person name="Huch M."/>
        </authorList>
    </citation>
    <scope>NUCLEOTIDE SEQUENCE [LARGE SCALE GENOMIC DNA]</scope>
    <source>
        <strain evidence="10">DSM 17537</strain>
    </source>
</reference>
<evidence type="ECO:0000256" key="5">
    <source>
        <dbReference type="PROSITE-ProRule" id="PRU01016"/>
    </source>
</evidence>
<dbReference type="PROSITE" id="PS00094">
    <property type="entry name" value="C5_MTASE_1"/>
    <property type="match status" value="1"/>
</dbReference>
<keyword evidence="3 5" id="KW-0949">S-adenosyl-L-methionine</keyword>
<dbReference type="Proteomes" id="UP000267368">
    <property type="component" value="Unassembled WGS sequence"/>
</dbReference>
<dbReference type="Gene3D" id="3.90.120.10">
    <property type="entry name" value="DNA Methylase, subunit A, domain 2"/>
    <property type="match status" value="1"/>
</dbReference>
<sequence length="373" mass="40576">MRYLSLFSGIEAASVAWEPLGWEPVAFCEVDAFPSAVLAHRWPDVPNLGDITKVDWSEYARGKRKPDVVVGGSPCQSFSVAGNREGLAGESGLMFEYIRAVQCIMPGCFVWENVPGAFTSEDGEAFRQLLSEMDALGYGLAWRVLDAQFFGVAQRRERVFLVGCLGDPRRAARILFEPDGLRWDTPSSREKRQELAARAGRGPAGEGGAVAKTLQVRCGCEGGGKGALVQDDMSATLSTSQTQTVFAPVCLGDDNAKAACDVDMCGALKVGGSAPIMGGAAYEVRRLMPVECERLQGFPDGHTDLTGADPDALFERMAREDMDEAERKKLRTRLRKWCKACPDTPRYKACGNSMAVPVMRWIGERIAMTEGGR</sequence>
<dbReference type="Pfam" id="PF00145">
    <property type="entry name" value="DNA_methylase"/>
    <property type="match status" value="1"/>
</dbReference>
<proteinExistence type="inferred from homology"/>
<organism evidence="9 10">
    <name type="scientific">Slackia faecicanis</name>
    <dbReference type="NCBI Taxonomy" id="255723"/>
    <lineage>
        <taxon>Bacteria</taxon>
        <taxon>Bacillati</taxon>
        <taxon>Actinomycetota</taxon>
        <taxon>Coriobacteriia</taxon>
        <taxon>Eggerthellales</taxon>
        <taxon>Eggerthellaceae</taxon>
        <taxon>Slackia</taxon>
    </lineage>
</organism>
<evidence type="ECO:0000256" key="8">
    <source>
        <dbReference type="SAM" id="MobiDB-lite"/>
    </source>
</evidence>
<keyword evidence="4" id="KW-0680">Restriction system</keyword>
<dbReference type="EC" id="2.1.1.37" evidence="7"/>
<comment type="catalytic activity">
    <reaction evidence="7">
        <text>a 2'-deoxycytidine in DNA + S-adenosyl-L-methionine = a 5-methyl-2'-deoxycytidine in DNA + S-adenosyl-L-homocysteine + H(+)</text>
        <dbReference type="Rhea" id="RHEA:13681"/>
        <dbReference type="Rhea" id="RHEA-COMP:11369"/>
        <dbReference type="Rhea" id="RHEA-COMP:11370"/>
        <dbReference type="ChEBI" id="CHEBI:15378"/>
        <dbReference type="ChEBI" id="CHEBI:57856"/>
        <dbReference type="ChEBI" id="CHEBI:59789"/>
        <dbReference type="ChEBI" id="CHEBI:85452"/>
        <dbReference type="ChEBI" id="CHEBI:85454"/>
        <dbReference type="EC" id="2.1.1.37"/>
    </reaction>
</comment>
<dbReference type="OrthoDB" id="9813719at2"/>
<dbReference type="GO" id="GO:0009307">
    <property type="term" value="P:DNA restriction-modification system"/>
    <property type="evidence" value="ECO:0007669"/>
    <property type="project" value="UniProtKB-KW"/>
</dbReference>
<evidence type="ECO:0000256" key="3">
    <source>
        <dbReference type="ARBA" id="ARBA00022691"/>
    </source>
</evidence>
<dbReference type="InterPro" id="IPR001525">
    <property type="entry name" value="C5_MeTfrase"/>
</dbReference>
<comment type="caution">
    <text evidence="9">The sequence shown here is derived from an EMBL/GenBank/DDBJ whole genome shotgun (WGS) entry which is preliminary data.</text>
</comment>
<dbReference type="AlphaFoldDB" id="A0A3N0AH49"/>
<evidence type="ECO:0000256" key="1">
    <source>
        <dbReference type="ARBA" id="ARBA00022603"/>
    </source>
</evidence>
<evidence type="ECO:0000313" key="10">
    <source>
        <dbReference type="Proteomes" id="UP000267368"/>
    </source>
</evidence>